<accession>A0ABP3VWY4</accession>
<evidence type="ECO:0000313" key="2">
    <source>
        <dbReference type="EMBL" id="GAA0767996.1"/>
    </source>
</evidence>
<dbReference type="Gene3D" id="1.20.1290.10">
    <property type="entry name" value="AhpD-like"/>
    <property type="match status" value="1"/>
</dbReference>
<gene>
    <name evidence="2" type="ORF">GCM10009107_57440</name>
</gene>
<proteinExistence type="predicted"/>
<organism evidence="2 3">
    <name type="scientific">Ideonella azotifigens</name>
    <dbReference type="NCBI Taxonomy" id="513160"/>
    <lineage>
        <taxon>Bacteria</taxon>
        <taxon>Pseudomonadati</taxon>
        <taxon>Pseudomonadota</taxon>
        <taxon>Betaproteobacteria</taxon>
        <taxon>Burkholderiales</taxon>
        <taxon>Sphaerotilaceae</taxon>
        <taxon>Ideonella</taxon>
    </lineage>
</organism>
<feature type="domain" description="Carboxymuconolactone decarboxylase-like" evidence="1">
    <location>
        <begin position="21"/>
        <end position="106"/>
    </location>
</feature>
<name>A0ABP3VWY4_9BURK</name>
<dbReference type="InterPro" id="IPR003779">
    <property type="entry name" value="CMD-like"/>
</dbReference>
<comment type="caution">
    <text evidence="2">The sequence shown here is derived from an EMBL/GenBank/DDBJ whole genome shotgun (WGS) entry which is preliminary data.</text>
</comment>
<reference evidence="3" key="1">
    <citation type="journal article" date="2019" name="Int. J. Syst. Evol. Microbiol.">
        <title>The Global Catalogue of Microorganisms (GCM) 10K type strain sequencing project: providing services to taxonomists for standard genome sequencing and annotation.</title>
        <authorList>
            <consortium name="The Broad Institute Genomics Platform"/>
            <consortium name="The Broad Institute Genome Sequencing Center for Infectious Disease"/>
            <person name="Wu L."/>
            <person name="Ma J."/>
        </authorList>
    </citation>
    <scope>NUCLEOTIDE SEQUENCE [LARGE SCALE GENOMIC DNA]</scope>
    <source>
        <strain evidence="3">JCM 15503</strain>
    </source>
</reference>
<dbReference type="PANTHER" id="PTHR33570:SF10">
    <property type="entry name" value="GAMMA-CARBOXYMUCONOLACTONE DECARBOXYLASE"/>
    <property type="match status" value="1"/>
</dbReference>
<dbReference type="Proteomes" id="UP001500279">
    <property type="component" value="Unassembled WGS sequence"/>
</dbReference>
<dbReference type="SUPFAM" id="SSF69118">
    <property type="entry name" value="AhpD-like"/>
    <property type="match status" value="1"/>
</dbReference>
<dbReference type="InterPro" id="IPR052512">
    <property type="entry name" value="4CMD/NDH-1_regulator"/>
</dbReference>
<dbReference type="Pfam" id="PF02627">
    <property type="entry name" value="CMD"/>
    <property type="match status" value="1"/>
</dbReference>
<protein>
    <submittedName>
        <fullName evidence="2">Carboxymuconolactone decarboxylase family protein</fullName>
    </submittedName>
</protein>
<evidence type="ECO:0000313" key="3">
    <source>
        <dbReference type="Proteomes" id="UP001500279"/>
    </source>
</evidence>
<keyword evidence="3" id="KW-1185">Reference proteome</keyword>
<evidence type="ECO:0000259" key="1">
    <source>
        <dbReference type="Pfam" id="PF02627"/>
    </source>
</evidence>
<dbReference type="InterPro" id="IPR029032">
    <property type="entry name" value="AhpD-like"/>
</dbReference>
<dbReference type="PANTHER" id="PTHR33570">
    <property type="entry name" value="4-CARBOXYMUCONOLACTONE DECARBOXYLASE FAMILY PROTEIN"/>
    <property type="match status" value="1"/>
</dbReference>
<sequence>MGAIDGSAGEKVIASLAAIAPDLGRFIIEFAFGDIYTRQALDLHTRELVTVAALAAMGNARPQLKVHTHGFLNVGGSREELVELVIHTAPYAGFPRAINAALAVQEVLAERKGGVH</sequence>
<dbReference type="RefSeq" id="WP_231010217.1">
    <property type="nucleotide sequence ID" value="NZ_BAAAEW010000047.1"/>
</dbReference>
<dbReference type="EMBL" id="BAAAEW010000047">
    <property type="protein sequence ID" value="GAA0767996.1"/>
    <property type="molecule type" value="Genomic_DNA"/>
</dbReference>